<dbReference type="KEGG" id="dce:O6P33_00615"/>
<dbReference type="InterPro" id="IPR005618">
    <property type="entry name" value="OMPW"/>
</dbReference>
<evidence type="ECO:0000313" key="2">
    <source>
        <dbReference type="EMBL" id="WBE25388.1"/>
    </source>
</evidence>
<proteinExistence type="predicted"/>
<keyword evidence="3" id="KW-1185">Reference proteome</keyword>
<reference evidence="2 3" key="1">
    <citation type="submission" date="2022-12" db="EMBL/GenBank/DDBJ databases">
        <title>Coexistence and Characterization of a Novel Tigecycline Resistance gene tet(X) variant and blaNDM-1 in a Pseudomonas caeni Isolate of Chicken Origin.</title>
        <authorList>
            <person name="Lu X."/>
            <person name="Zhang L."/>
            <person name="Li R."/>
            <person name="Wang Z."/>
        </authorList>
    </citation>
    <scope>NUCLEOTIDE SEQUENCE [LARGE SCALE GENOMIC DNA]</scope>
    <source>
        <strain evidence="2 3">CE14</strain>
    </source>
</reference>
<sequence>MRTTLFASSLLALAIAAPSVQAHQAGDIIVRAGAITVQTKENSSSVKLDRGGNTDFGGKATVDNDTQLGLNFAYMVTDHFGVELLAATPFSHDVSIKGTNAVDGKLGSLKHLPPTLSAVFYPLDSKSAFQPYIGAGINYTWFFDESTTSEAKAKGLNSLNVKNTWGWAAQVGADYMLTDNLMLNGQIRYIDIDTTAYVDVAGGARAKVNVDLEPLVYMVGLGYKF</sequence>
<dbReference type="EMBL" id="CP114976">
    <property type="protein sequence ID" value="WBE25388.1"/>
    <property type="molecule type" value="Genomic_DNA"/>
</dbReference>
<dbReference type="GO" id="GO:0044384">
    <property type="term" value="C:host outer membrane"/>
    <property type="evidence" value="ECO:0007669"/>
    <property type="project" value="InterPro"/>
</dbReference>
<dbReference type="SUPFAM" id="SSF56925">
    <property type="entry name" value="OMPA-like"/>
    <property type="match status" value="1"/>
</dbReference>
<dbReference type="InterPro" id="IPR000758">
    <property type="entry name" value="Enterovir_OMP"/>
</dbReference>
<dbReference type="Gene3D" id="2.40.160.20">
    <property type="match status" value="1"/>
</dbReference>
<accession>A0AAE9VNE7</accession>
<dbReference type="PANTHER" id="PTHR36920:SF1">
    <property type="entry name" value="OUTER MEMBRANE PROTEIN W"/>
    <property type="match status" value="1"/>
</dbReference>
<organism evidence="2 3">
    <name type="scientific">Denitrificimonas caeni</name>
    <dbReference type="NCBI Taxonomy" id="521720"/>
    <lineage>
        <taxon>Bacteria</taxon>
        <taxon>Pseudomonadati</taxon>
        <taxon>Pseudomonadota</taxon>
        <taxon>Gammaproteobacteria</taxon>
        <taxon>Pseudomonadales</taxon>
        <taxon>Pseudomonadaceae</taxon>
        <taxon>Denitrificimonas</taxon>
    </lineage>
</organism>
<dbReference type="PROSITE" id="PS00695">
    <property type="entry name" value="ENT_VIR_OMP_2"/>
    <property type="match status" value="1"/>
</dbReference>
<name>A0AAE9VNE7_9GAMM</name>
<keyword evidence="1" id="KW-0732">Signal</keyword>
<evidence type="ECO:0000256" key="1">
    <source>
        <dbReference type="SAM" id="SignalP"/>
    </source>
</evidence>
<evidence type="ECO:0000313" key="3">
    <source>
        <dbReference type="Proteomes" id="UP001212189"/>
    </source>
</evidence>
<dbReference type="InterPro" id="IPR011250">
    <property type="entry name" value="OMP/PagP_B-barrel"/>
</dbReference>
<dbReference type="GO" id="GO:0019867">
    <property type="term" value="C:outer membrane"/>
    <property type="evidence" value="ECO:0007669"/>
    <property type="project" value="InterPro"/>
</dbReference>
<gene>
    <name evidence="2" type="ORF">O6P33_00615</name>
</gene>
<dbReference type="Pfam" id="PF03922">
    <property type="entry name" value="OmpW"/>
    <property type="match status" value="1"/>
</dbReference>
<feature type="chain" id="PRO_5042103231" evidence="1">
    <location>
        <begin position="23"/>
        <end position="225"/>
    </location>
</feature>
<dbReference type="AlphaFoldDB" id="A0AAE9VNE7"/>
<feature type="signal peptide" evidence="1">
    <location>
        <begin position="1"/>
        <end position="22"/>
    </location>
</feature>
<dbReference type="GO" id="GO:0055085">
    <property type="term" value="P:transmembrane transport"/>
    <property type="evidence" value="ECO:0007669"/>
    <property type="project" value="TreeGrafter"/>
</dbReference>
<dbReference type="PANTHER" id="PTHR36920">
    <property type="match status" value="1"/>
</dbReference>
<protein>
    <submittedName>
        <fullName evidence="2">Outer membrane beta-barrel protein</fullName>
    </submittedName>
</protein>
<dbReference type="Proteomes" id="UP001212189">
    <property type="component" value="Chromosome"/>
</dbReference>
<dbReference type="RefSeq" id="WP_269818334.1">
    <property type="nucleotide sequence ID" value="NZ_CP114976.1"/>
</dbReference>